<name>A0A1M7QUT7_9BACT</name>
<accession>A0A1M7QUT7</accession>
<protein>
    <submittedName>
        <fullName evidence="1">Uncharacterized protein</fullName>
    </submittedName>
</protein>
<sequence>MCCNVAKWLGFMVVQMVLVVSQRNVVQTTQVIYAAHKPHVVTLQMGIVLLINNNSGSHIICGFFLSLHKKS</sequence>
<organism evidence="1 2">
    <name type="scientific">Cyclobacterium lianum</name>
    <dbReference type="NCBI Taxonomy" id="388280"/>
    <lineage>
        <taxon>Bacteria</taxon>
        <taxon>Pseudomonadati</taxon>
        <taxon>Bacteroidota</taxon>
        <taxon>Cytophagia</taxon>
        <taxon>Cytophagales</taxon>
        <taxon>Cyclobacteriaceae</taxon>
        <taxon>Cyclobacterium</taxon>
    </lineage>
</organism>
<gene>
    <name evidence="1" type="ORF">SAMN04488057_12622</name>
</gene>
<proteinExistence type="predicted"/>
<dbReference type="Proteomes" id="UP000184513">
    <property type="component" value="Unassembled WGS sequence"/>
</dbReference>
<keyword evidence="2" id="KW-1185">Reference proteome</keyword>
<dbReference type="STRING" id="388280.SAMN04488057_12622"/>
<evidence type="ECO:0000313" key="2">
    <source>
        <dbReference type="Proteomes" id="UP000184513"/>
    </source>
</evidence>
<dbReference type="AlphaFoldDB" id="A0A1M7QUT7"/>
<dbReference type="EMBL" id="FRCY01000026">
    <property type="protein sequence ID" value="SHN35435.1"/>
    <property type="molecule type" value="Genomic_DNA"/>
</dbReference>
<evidence type="ECO:0000313" key="1">
    <source>
        <dbReference type="EMBL" id="SHN35435.1"/>
    </source>
</evidence>
<reference evidence="1 2" key="1">
    <citation type="submission" date="2016-11" db="EMBL/GenBank/DDBJ databases">
        <authorList>
            <person name="Jaros S."/>
            <person name="Januszkiewicz K."/>
            <person name="Wedrychowicz H."/>
        </authorList>
    </citation>
    <scope>NUCLEOTIDE SEQUENCE [LARGE SCALE GENOMIC DNA]</scope>
    <source>
        <strain evidence="1 2">CGMCC 1.6102</strain>
    </source>
</reference>